<name>A0A6C0IMG3_9ZZZZ</name>
<feature type="region of interest" description="Disordered" evidence="1">
    <location>
        <begin position="1"/>
        <end position="21"/>
    </location>
</feature>
<evidence type="ECO:0000256" key="1">
    <source>
        <dbReference type="SAM" id="MobiDB-lite"/>
    </source>
</evidence>
<sequence length="137" mass="16339">MSYNRNEKRSRSDSMGEIEDGKQQELDERYYNVVISYIKKLHMSRAISSKFYIDMLDNGTVDLIVRKKKKEGIEYIDKTHHEERICKNYIKMNNVITISNWLSMFSSEERTNCQLQRIPPPCHKICDYVALYISKFI</sequence>
<evidence type="ECO:0000313" key="2">
    <source>
        <dbReference type="EMBL" id="QHT93626.1"/>
    </source>
</evidence>
<proteinExistence type="predicted"/>
<organism evidence="2">
    <name type="scientific">viral metagenome</name>
    <dbReference type="NCBI Taxonomy" id="1070528"/>
    <lineage>
        <taxon>unclassified sequences</taxon>
        <taxon>metagenomes</taxon>
        <taxon>organismal metagenomes</taxon>
    </lineage>
</organism>
<dbReference type="AlphaFoldDB" id="A0A6C0IMG3"/>
<accession>A0A6C0IMG3</accession>
<dbReference type="EMBL" id="MN740209">
    <property type="protein sequence ID" value="QHT93626.1"/>
    <property type="molecule type" value="Genomic_DNA"/>
</dbReference>
<protein>
    <submittedName>
        <fullName evidence="2">Uncharacterized protein</fullName>
    </submittedName>
</protein>
<reference evidence="2" key="1">
    <citation type="journal article" date="2020" name="Nature">
        <title>Giant virus diversity and host interactions through global metagenomics.</title>
        <authorList>
            <person name="Schulz F."/>
            <person name="Roux S."/>
            <person name="Paez-Espino D."/>
            <person name="Jungbluth S."/>
            <person name="Walsh D.A."/>
            <person name="Denef V.J."/>
            <person name="McMahon K.D."/>
            <person name="Konstantinidis K.T."/>
            <person name="Eloe-Fadrosh E.A."/>
            <person name="Kyrpides N.C."/>
            <person name="Woyke T."/>
        </authorList>
    </citation>
    <scope>NUCLEOTIDE SEQUENCE</scope>
    <source>
        <strain evidence="2">GVMAG-M-3300024252-29</strain>
    </source>
</reference>